<evidence type="ECO:0000256" key="1">
    <source>
        <dbReference type="SAM" id="SignalP"/>
    </source>
</evidence>
<accession>H1YGB5</accession>
<keyword evidence="1" id="KW-0732">Signal</keyword>
<dbReference type="STRING" id="714943.Mucpa_3275"/>
<dbReference type="InterPro" id="IPR011990">
    <property type="entry name" value="TPR-like_helical_dom_sf"/>
</dbReference>
<dbReference type="RefSeq" id="WP_008507806.1">
    <property type="nucleotide sequence ID" value="NZ_CM001403.1"/>
</dbReference>
<protein>
    <recommendedName>
        <fullName evidence="4">MalT-like TPR region domain-containing protein</fullName>
    </recommendedName>
</protein>
<reference evidence="2" key="1">
    <citation type="submission" date="2011-09" db="EMBL/GenBank/DDBJ databases">
        <title>The permanent draft genome of Mucilaginibacter paludis DSM 18603.</title>
        <authorList>
            <consortium name="US DOE Joint Genome Institute (JGI-PGF)"/>
            <person name="Lucas S."/>
            <person name="Han J."/>
            <person name="Lapidus A."/>
            <person name="Bruce D."/>
            <person name="Goodwin L."/>
            <person name="Pitluck S."/>
            <person name="Peters L."/>
            <person name="Kyrpides N."/>
            <person name="Mavromatis K."/>
            <person name="Ivanova N."/>
            <person name="Mikhailova N."/>
            <person name="Held B."/>
            <person name="Detter J.C."/>
            <person name="Tapia R."/>
            <person name="Han C."/>
            <person name="Land M."/>
            <person name="Hauser L."/>
            <person name="Markowitz V."/>
            <person name="Cheng J.-F."/>
            <person name="Hugenholtz P."/>
            <person name="Woyke T."/>
            <person name="Wu D."/>
            <person name="Tindall B."/>
            <person name="Brambilla E."/>
            <person name="Klenk H.-P."/>
            <person name="Eisen J.A."/>
        </authorList>
    </citation>
    <scope>NUCLEOTIDE SEQUENCE [LARGE SCALE GENOMIC DNA]</scope>
    <source>
        <strain evidence="2">DSM 18603</strain>
    </source>
</reference>
<sequence length="205" mass="23842">MKWNMIKVFCLLLLSTFISFSANAQWWKKKQTRLPLLEVSNKSNAFTEANRLKPVNLQPITFSRSRYSYDTQEAYIMKELYHNLRFRITPEILKGFNSLVALYIEESRYSEAKWYLLQCNYLGHKNNDTNVIISSLVALGMLKADIGEYDQAKQDLEEAHTICKAQGRMADIAEIDKKLKLVEAKRFANIKNDIRYAEVAEDKKG</sequence>
<evidence type="ECO:0008006" key="4">
    <source>
        <dbReference type="Google" id="ProtNLM"/>
    </source>
</evidence>
<gene>
    <name evidence="2" type="ORF">Mucpa_3275</name>
</gene>
<dbReference type="Proteomes" id="UP000002774">
    <property type="component" value="Chromosome"/>
</dbReference>
<keyword evidence="3" id="KW-1185">Reference proteome</keyword>
<dbReference type="HOGENOM" id="CLU_1336255_0_0_10"/>
<dbReference type="Gene3D" id="1.25.40.10">
    <property type="entry name" value="Tetratricopeptide repeat domain"/>
    <property type="match status" value="1"/>
</dbReference>
<dbReference type="AlphaFoldDB" id="H1YGB5"/>
<name>H1YGB5_9SPHI</name>
<dbReference type="EMBL" id="CM001403">
    <property type="protein sequence ID" value="EHQ27379.1"/>
    <property type="molecule type" value="Genomic_DNA"/>
</dbReference>
<evidence type="ECO:0000313" key="3">
    <source>
        <dbReference type="Proteomes" id="UP000002774"/>
    </source>
</evidence>
<proteinExistence type="predicted"/>
<feature type="signal peptide" evidence="1">
    <location>
        <begin position="1"/>
        <end position="24"/>
    </location>
</feature>
<dbReference type="SUPFAM" id="SSF48452">
    <property type="entry name" value="TPR-like"/>
    <property type="match status" value="1"/>
</dbReference>
<feature type="chain" id="PRO_5003558557" description="MalT-like TPR region domain-containing protein" evidence="1">
    <location>
        <begin position="25"/>
        <end position="205"/>
    </location>
</feature>
<dbReference type="OrthoDB" id="789253at2"/>
<evidence type="ECO:0000313" key="2">
    <source>
        <dbReference type="EMBL" id="EHQ27379.1"/>
    </source>
</evidence>
<organism evidence="2 3">
    <name type="scientific">Mucilaginibacter paludis DSM 18603</name>
    <dbReference type="NCBI Taxonomy" id="714943"/>
    <lineage>
        <taxon>Bacteria</taxon>
        <taxon>Pseudomonadati</taxon>
        <taxon>Bacteroidota</taxon>
        <taxon>Sphingobacteriia</taxon>
        <taxon>Sphingobacteriales</taxon>
        <taxon>Sphingobacteriaceae</taxon>
        <taxon>Mucilaginibacter</taxon>
    </lineage>
</organism>